<organism evidence="2 3">
    <name type="scientific">Shimwellia blattae (strain ATCC 29907 / DSM 4481 / JCM 1650 / NBRC 105725 / CDC 9005-74)</name>
    <name type="common">Escherichia blattae</name>
    <dbReference type="NCBI Taxonomy" id="630626"/>
    <lineage>
        <taxon>Bacteria</taxon>
        <taxon>Pseudomonadati</taxon>
        <taxon>Pseudomonadota</taxon>
        <taxon>Gammaproteobacteria</taxon>
        <taxon>Enterobacterales</taxon>
        <taxon>Enterobacteriaceae</taxon>
        <taxon>Shimwellia</taxon>
    </lineage>
</organism>
<protein>
    <recommendedName>
        <fullName evidence="4">Outer membrane receptor protein</fullName>
    </recommendedName>
</protein>
<dbReference type="EMBL" id="CP001560">
    <property type="protein sequence ID" value="AFJ49024.1"/>
    <property type="molecule type" value="Genomic_DNA"/>
</dbReference>
<dbReference type="InterPro" id="IPR023614">
    <property type="entry name" value="Porin_dom_sf"/>
</dbReference>
<feature type="chain" id="PRO_5003655433" description="Outer membrane receptor protein" evidence="1">
    <location>
        <begin position="25"/>
        <end position="426"/>
    </location>
</feature>
<name>I2BES0_SHIBC</name>
<dbReference type="HOGENOM" id="CLU_640705_0_0_6"/>
<dbReference type="OrthoDB" id="9146693at2"/>
<dbReference type="STRING" id="630626.EBL_c40000"/>
<gene>
    <name evidence="2" type="ordered locus">EBL_c40000</name>
</gene>
<accession>I2BES0</accession>
<sequence>MKNKIISCAWASALLLPLISPAQADTRSNIDASCHYGANGVDNLGDFFTCGTVSGSIRSLYYSTHNAYFAKGFNQDTISYGGSLKYETAPLAGFRLGVSGIFLRGINHGDNSHTISDIGQNQNNIGEAYLSWQWDALKITAGDQRLDLPFMGDYDWRITPILYRAVDVNYGDKDNFLRATKVWRYKPWGDDNFLKTTAYTDIDTPINGMWGAGAGRAVQLDDKKLTGQIWYEEYDDYSKLVYGESHLNWQQTWMQPDVAVQFIRGTSDGKALAGEVNSTSYGAQLALAVTPSLGWKLGYNHIAGSANSWNNGALVVPYAHNSSSGPYFAQPYFTSTQDLGSGNAWATEFNFVATQNLTVGTRYSFMDLKPSVASASINQSEYLVYAIWAFDGALKGLSISDFAGVQTSPLYDSSFWQNRLTLQYDF</sequence>
<dbReference type="RefSeq" id="WP_002443704.1">
    <property type="nucleotide sequence ID" value="NC_017910.1"/>
</dbReference>
<dbReference type="Proteomes" id="UP000001955">
    <property type="component" value="Chromosome"/>
</dbReference>
<dbReference type="PATRIC" id="fig|630626.3.peg.3896"/>
<reference evidence="2 3" key="1">
    <citation type="journal article" date="2012" name="J. Bacteriol.">
        <title>Complete genome sequence of the B12-producing Shimwellia blattae strain DSM 4481, isolated from a cockroach.</title>
        <authorList>
            <person name="Brzuszkiewicz E."/>
            <person name="Waschkowitz T."/>
            <person name="Wiezer A."/>
            <person name="Daniel R."/>
        </authorList>
    </citation>
    <scope>NUCLEOTIDE SEQUENCE [LARGE SCALE GENOMIC DNA]</scope>
    <source>
        <strain evidence="3">ATCC 29907 / DSM 4481 / JCM 1650 / NBRC 105725 / CDC 9005-74</strain>
    </source>
</reference>
<feature type="signal peptide" evidence="1">
    <location>
        <begin position="1"/>
        <end position="24"/>
    </location>
</feature>
<keyword evidence="3" id="KW-1185">Reference proteome</keyword>
<proteinExistence type="predicted"/>
<dbReference type="eggNOG" id="ENOG502Z7YG">
    <property type="taxonomic scope" value="Bacteria"/>
</dbReference>
<dbReference type="AlphaFoldDB" id="I2BES0"/>
<dbReference type="Gene3D" id="2.40.160.10">
    <property type="entry name" value="Porin"/>
    <property type="match status" value="1"/>
</dbReference>
<keyword evidence="1" id="KW-0732">Signal</keyword>
<accession>K6UV74</accession>
<evidence type="ECO:0000313" key="2">
    <source>
        <dbReference type="EMBL" id="AFJ49024.1"/>
    </source>
</evidence>
<dbReference type="KEGG" id="ebt:EBL_c40000"/>
<evidence type="ECO:0008006" key="4">
    <source>
        <dbReference type="Google" id="ProtNLM"/>
    </source>
</evidence>
<evidence type="ECO:0000256" key="1">
    <source>
        <dbReference type="SAM" id="SignalP"/>
    </source>
</evidence>
<evidence type="ECO:0000313" key="3">
    <source>
        <dbReference type="Proteomes" id="UP000001955"/>
    </source>
</evidence>